<accession>A0A100XZE3</accession>
<reference evidence="1 2" key="1">
    <citation type="submission" date="2015-10" db="EMBL/GenBank/DDBJ databases">
        <title>Draft genome sequence of Thermococcus celericrescens strain DSM 17994.</title>
        <authorList>
            <person name="Hong S.-J."/>
            <person name="Park C.-E."/>
            <person name="Shin J.-H."/>
        </authorList>
    </citation>
    <scope>NUCLEOTIDE SEQUENCE [LARGE SCALE GENOMIC DNA]</scope>
    <source>
        <strain evidence="1 2">DSM 17994</strain>
    </source>
</reference>
<evidence type="ECO:0000313" key="1">
    <source>
        <dbReference type="EMBL" id="KUH34401.1"/>
    </source>
</evidence>
<organism evidence="1 2">
    <name type="scientific">Thermococcus celericrescens</name>
    <dbReference type="NCBI Taxonomy" id="227598"/>
    <lineage>
        <taxon>Archaea</taxon>
        <taxon>Methanobacteriati</taxon>
        <taxon>Methanobacteriota</taxon>
        <taxon>Thermococci</taxon>
        <taxon>Thermococcales</taxon>
        <taxon>Thermococcaceae</taxon>
        <taxon>Thermococcus</taxon>
    </lineage>
</organism>
<dbReference type="Pfam" id="PF04007">
    <property type="entry name" value="DUF354"/>
    <property type="match status" value="1"/>
</dbReference>
<dbReference type="AlphaFoldDB" id="A0A100XZE3"/>
<dbReference type="Proteomes" id="UP000053462">
    <property type="component" value="Unassembled WGS sequence"/>
</dbReference>
<dbReference type="RefSeq" id="WP_058938020.1">
    <property type="nucleotide sequence ID" value="NZ_LLYW01000005.1"/>
</dbReference>
<gene>
    <name evidence="1" type="ORF">APY94_01850</name>
</gene>
<dbReference type="InterPro" id="IPR007152">
    <property type="entry name" value="DUF354"/>
</dbReference>
<dbReference type="PANTHER" id="PTHR39662:SF1">
    <property type="entry name" value="DUF354 DOMAIN-CONTAINING PROTEIN"/>
    <property type="match status" value="1"/>
</dbReference>
<name>A0A100XZE3_9EURY</name>
<dbReference type="STRING" id="227598.APY94_01850"/>
<evidence type="ECO:0008006" key="3">
    <source>
        <dbReference type="Google" id="ProtNLM"/>
    </source>
</evidence>
<dbReference type="EMBL" id="LLYW01000005">
    <property type="protein sequence ID" value="KUH34401.1"/>
    <property type="molecule type" value="Genomic_DNA"/>
</dbReference>
<evidence type="ECO:0000313" key="2">
    <source>
        <dbReference type="Proteomes" id="UP000053462"/>
    </source>
</evidence>
<keyword evidence="2" id="KW-1185">Reference proteome</keyword>
<protein>
    <recommendedName>
        <fullName evidence="3">DUF354 domain-containing protein</fullName>
    </recommendedName>
</protein>
<dbReference type="PANTHER" id="PTHR39662">
    <property type="entry name" value="DUF354 DOMAIN-CONTAINING PROTEIN-RELATED"/>
    <property type="match status" value="1"/>
</dbReference>
<dbReference type="PIRSF" id="PIRSF005357">
    <property type="entry name" value="UCP005357"/>
    <property type="match status" value="1"/>
</dbReference>
<dbReference type="SUPFAM" id="SSF53756">
    <property type="entry name" value="UDP-Glycosyltransferase/glycogen phosphorylase"/>
    <property type="match status" value="1"/>
</dbReference>
<dbReference type="OrthoDB" id="185087at2157"/>
<sequence length="343" mass="39273">MAKTYDLWADISNTPQVHVVRAIVSELNGYSIYVTGFKRGETEQLMQMFGLKGEVFGRDHYSPLLKSLSFASRTFRLLYKAPKAKVLLSFENAMPIPAGKLKGAKIVLMLDNDLKFIGKKPLFQRIESRIKKMADYVLVPEVARETFESYFDTVITYPGYKEHIYIADFQPDSECLDQLPFEEYVVLRPESLTSLYVMHNESLVPELLRLFKKEGIDVVYLPRNEEERKLAQGFENVYIPPKALDGLNLIYYSKATLTGSGTMAREAAVMGVPAVSFFPGRMLLAVDKDLVEKGKMMHSREPREIVEYVVQNWVSHKKPNIHMTKYVKQKIVINLKHLMEGVS</sequence>
<proteinExistence type="predicted"/>
<comment type="caution">
    <text evidence="1">The sequence shown here is derived from an EMBL/GenBank/DDBJ whole genome shotgun (WGS) entry which is preliminary data.</text>
</comment>